<name>A0A8D8P529_CULPI</name>
<feature type="region of interest" description="Disordered" evidence="1">
    <location>
        <begin position="46"/>
        <end position="75"/>
    </location>
</feature>
<proteinExistence type="predicted"/>
<feature type="region of interest" description="Disordered" evidence="1">
    <location>
        <begin position="90"/>
        <end position="112"/>
    </location>
</feature>
<dbReference type="EMBL" id="HBUE01122368">
    <property type="protein sequence ID" value="CAG6492989.1"/>
    <property type="molecule type" value="Transcribed_RNA"/>
</dbReference>
<protein>
    <submittedName>
        <fullName evidence="2">(northern house mosquito) hypothetical protein</fullName>
    </submittedName>
</protein>
<dbReference type="AlphaFoldDB" id="A0A8D8P529"/>
<sequence length="112" mass="12372">MAFLTQFGPKCTYDNLARWRRTGNFQSIHRGCGVRVETLYGNLVPAAPIGQQRERRPAAEPPAEHSAPDELRSGELEQCRPGRALCRFESQPAATAGGEAVHQQGVEELLEK</sequence>
<accession>A0A8D8P529</accession>
<feature type="compositionally biased region" description="Basic and acidic residues" evidence="1">
    <location>
        <begin position="52"/>
        <end position="75"/>
    </location>
</feature>
<dbReference type="EMBL" id="HBUE01323861">
    <property type="protein sequence ID" value="CAG6589687.1"/>
    <property type="molecule type" value="Transcribed_RNA"/>
</dbReference>
<evidence type="ECO:0000313" key="2">
    <source>
        <dbReference type="EMBL" id="CAG6589687.1"/>
    </source>
</evidence>
<evidence type="ECO:0000256" key="1">
    <source>
        <dbReference type="SAM" id="MobiDB-lite"/>
    </source>
</evidence>
<reference evidence="2" key="1">
    <citation type="submission" date="2021-05" db="EMBL/GenBank/DDBJ databases">
        <authorList>
            <person name="Alioto T."/>
            <person name="Alioto T."/>
            <person name="Gomez Garrido J."/>
        </authorList>
    </citation>
    <scope>NUCLEOTIDE SEQUENCE</scope>
</reference>
<organism evidence="2">
    <name type="scientific">Culex pipiens</name>
    <name type="common">House mosquito</name>
    <dbReference type="NCBI Taxonomy" id="7175"/>
    <lineage>
        <taxon>Eukaryota</taxon>
        <taxon>Metazoa</taxon>
        <taxon>Ecdysozoa</taxon>
        <taxon>Arthropoda</taxon>
        <taxon>Hexapoda</taxon>
        <taxon>Insecta</taxon>
        <taxon>Pterygota</taxon>
        <taxon>Neoptera</taxon>
        <taxon>Endopterygota</taxon>
        <taxon>Diptera</taxon>
        <taxon>Nematocera</taxon>
        <taxon>Culicoidea</taxon>
        <taxon>Culicidae</taxon>
        <taxon>Culicinae</taxon>
        <taxon>Culicini</taxon>
        <taxon>Culex</taxon>
        <taxon>Culex</taxon>
    </lineage>
</organism>
<dbReference type="EMBL" id="HBUE01217305">
    <property type="protein sequence ID" value="CAG6537677.1"/>
    <property type="molecule type" value="Transcribed_RNA"/>
</dbReference>